<dbReference type="Gene3D" id="3.30.70.3270">
    <property type="match status" value="1"/>
</dbReference>
<accession>A0AAW4VJW9</accession>
<feature type="domain" description="4Fe-4S ferredoxin-type" evidence="1">
    <location>
        <begin position="10"/>
        <end position="39"/>
    </location>
</feature>
<dbReference type="SUPFAM" id="SSF54862">
    <property type="entry name" value="4Fe-4S ferredoxins"/>
    <property type="match status" value="1"/>
</dbReference>
<dbReference type="AlphaFoldDB" id="A0AAW4VJW9"/>
<organism evidence="2 3">
    <name type="scientific">Faecalibacillus intestinalis</name>
    <dbReference type="NCBI Taxonomy" id="1982626"/>
    <lineage>
        <taxon>Bacteria</taxon>
        <taxon>Bacillati</taxon>
        <taxon>Bacillota</taxon>
        <taxon>Erysipelotrichia</taxon>
        <taxon>Erysipelotrichales</taxon>
        <taxon>Coprobacillaceae</taxon>
        <taxon>Faecalibacillus</taxon>
    </lineage>
</organism>
<name>A0AAW4VJW9_9FIRM</name>
<dbReference type="InterPro" id="IPR017896">
    <property type="entry name" value="4Fe4S_Fe-S-bd"/>
</dbReference>
<dbReference type="EMBL" id="JAJDKQ010000014">
    <property type="protein sequence ID" value="MCB8561973.1"/>
    <property type="molecule type" value="Genomic_DNA"/>
</dbReference>
<dbReference type="Pfam" id="PF00037">
    <property type="entry name" value="Fer4"/>
    <property type="match status" value="1"/>
</dbReference>
<dbReference type="PROSITE" id="PS51379">
    <property type="entry name" value="4FE4S_FER_2"/>
    <property type="match status" value="1"/>
</dbReference>
<dbReference type="Proteomes" id="UP001197827">
    <property type="component" value="Unassembled WGS sequence"/>
</dbReference>
<evidence type="ECO:0000313" key="3">
    <source>
        <dbReference type="Proteomes" id="UP001197827"/>
    </source>
</evidence>
<gene>
    <name evidence="2" type="ORF">LJD74_08150</name>
</gene>
<evidence type="ECO:0000313" key="2">
    <source>
        <dbReference type="EMBL" id="MCB8561973.1"/>
    </source>
</evidence>
<proteinExistence type="predicted"/>
<reference evidence="2" key="1">
    <citation type="submission" date="2021-10" db="EMBL/GenBank/DDBJ databases">
        <title>Collection of gut derived symbiotic bacterial strains cultured from healthy donors.</title>
        <authorList>
            <person name="Lin H."/>
            <person name="Littmann E."/>
            <person name="Kohout C."/>
            <person name="Pamer E.G."/>
        </authorList>
    </citation>
    <scope>NUCLEOTIDE SEQUENCE</scope>
    <source>
        <strain evidence="2">DFI.5.2</strain>
    </source>
</reference>
<sequence>METSRCLGCGAARVDENICIGCGLCTTRCHFDAISLSRDHDAFGATYEQLVPAVLKEVGRKTGRSLISKLKKD</sequence>
<comment type="caution">
    <text evidence="2">The sequence shown here is derived from an EMBL/GenBank/DDBJ whole genome shotgun (WGS) entry which is preliminary data.</text>
</comment>
<dbReference type="RefSeq" id="WP_227408521.1">
    <property type="nucleotide sequence ID" value="NZ_JAKNFL010000004.1"/>
</dbReference>
<protein>
    <submittedName>
        <fullName evidence="2">4Fe-4S binding protein</fullName>
    </submittedName>
</protein>
<evidence type="ECO:0000259" key="1">
    <source>
        <dbReference type="PROSITE" id="PS51379"/>
    </source>
</evidence>